<dbReference type="Proteomes" id="UP000002385">
    <property type="component" value="Plasmid pCMU01"/>
</dbReference>
<evidence type="ECO:0000313" key="4">
    <source>
        <dbReference type="Proteomes" id="UP000002385"/>
    </source>
</evidence>
<keyword evidence="3" id="KW-0614">Plasmid</keyword>
<dbReference type="AlphaFoldDB" id="B7L3H8"/>
<geneLocation type="plasmid" evidence="3 4">
    <name>pCMU01</name>
</geneLocation>
<accession>B7L3H8</accession>
<reference evidence="3 4" key="1">
    <citation type="submission" date="2008-12" db="EMBL/GenBank/DDBJ databases">
        <title>Complete sequence of plasmid1 of Methylobacterium chloromethanicum CM4.</title>
        <authorList>
            <consortium name="US DOE Joint Genome Institute"/>
            <person name="Lucas S."/>
            <person name="Copeland A."/>
            <person name="Lapidus A."/>
            <person name="Glavina del Rio T."/>
            <person name="Dalin E."/>
            <person name="Tice H."/>
            <person name="Bruce D."/>
            <person name="Goodwin L."/>
            <person name="Pitluck S."/>
            <person name="Chertkov O."/>
            <person name="Brettin T."/>
            <person name="Detter J.C."/>
            <person name="Han C."/>
            <person name="Larimer F."/>
            <person name="Land M."/>
            <person name="Hauser L."/>
            <person name="Kyrpides N."/>
            <person name="Mikhailova N."/>
            <person name="Marx C."/>
            <person name="Richardson P."/>
        </authorList>
    </citation>
    <scope>NUCLEOTIDE SEQUENCE [LARGE SCALE GENOMIC DNA]</scope>
    <source>
        <strain evidence="4">CM4 / NCIMB 13688</strain>
        <plasmid evidence="3 4">pCMU01</plasmid>
    </source>
</reference>
<organism evidence="3 4">
    <name type="scientific">Methylorubrum extorquens (strain CM4 / NCIMB 13688)</name>
    <name type="common">Methylobacterium extorquens</name>
    <dbReference type="NCBI Taxonomy" id="440085"/>
    <lineage>
        <taxon>Bacteria</taxon>
        <taxon>Pseudomonadati</taxon>
        <taxon>Pseudomonadota</taxon>
        <taxon>Alphaproteobacteria</taxon>
        <taxon>Hyphomicrobiales</taxon>
        <taxon>Methylobacteriaceae</taxon>
        <taxon>Methylorubrum</taxon>
    </lineage>
</organism>
<dbReference type="InterPro" id="IPR036866">
    <property type="entry name" value="RibonucZ/Hydroxyglut_hydro"/>
</dbReference>
<reference evidence="3 4" key="2">
    <citation type="journal article" date="2012" name="J. Bacteriol.">
        <title>Complete genome sequences of six strains of the genus Methylobacterium.</title>
        <authorList>
            <person name="Marx C.J."/>
            <person name="Bringel F."/>
            <person name="Chistoserdova L."/>
            <person name="Moulin L."/>
            <person name="Farhan Ul Haque M."/>
            <person name="Fleischman D.E."/>
            <person name="Gruffaz C."/>
            <person name="Jourand P."/>
            <person name="Knief C."/>
            <person name="Lee M.C."/>
            <person name="Muller E.E."/>
            <person name="Nadalig T."/>
            <person name="Peyraud R."/>
            <person name="Roselli S."/>
            <person name="Russ L."/>
            <person name="Goodwin L.A."/>
            <person name="Ivanova N."/>
            <person name="Kyrpides N."/>
            <person name="Lajus A."/>
            <person name="Land M.L."/>
            <person name="Medigue C."/>
            <person name="Mikhailova N."/>
            <person name="Nolan M."/>
            <person name="Woyke T."/>
            <person name="Stolyar S."/>
            <person name="Vorholt J.A."/>
            <person name="Vuilleumier S."/>
        </authorList>
    </citation>
    <scope>NUCLEOTIDE SEQUENCE [LARGE SCALE GENOMIC DNA]</scope>
    <source>
        <strain evidence="4">CM4 / NCIMB 13688</strain>
        <plasmid evidence="3 4">pCMU01</plasmid>
    </source>
</reference>
<dbReference type="SUPFAM" id="SSF56281">
    <property type="entry name" value="Metallo-hydrolase/oxidoreductase"/>
    <property type="match status" value="1"/>
</dbReference>
<name>B7L3H8_METC4</name>
<evidence type="ECO:0000313" key="3">
    <source>
        <dbReference type="EMBL" id="ACK86386.1"/>
    </source>
</evidence>
<dbReference type="RefSeq" id="WP_012606276.1">
    <property type="nucleotide sequence ID" value="NC_011758.1"/>
</dbReference>
<feature type="region of interest" description="Disordered" evidence="1">
    <location>
        <begin position="1"/>
        <end position="41"/>
    </location>
</feature>
<dbReference type="InterPro" id="IPR001279">
    <property type="entry name" value="Metallo-B-lactamas"/>
</dbReference>
<dbReference type="KEGG" id="mch:Mchl_5663"/>
<sequence>MSKAKGMSRAGRGGGKRAKANVRREADAPGARPGPRPAGTPRAKVWAYRQGLGDCFLLAFPREKPSADGRTHVFILIDCGVVLGTPDAAAKMRDVVRDIRQKIGPANHLDVLVVTHEHWDHLSGFLQAEDEFDGLAVGQVWLGWTENPEDPQAAALAASRAKALNALRLAAAGVRLAGGGEAADDIENILGFFGAAKGGTTGDAMAVVRRLGGSNVVYREPGEPPVALPDVPGVRVFVLGPPRDERFLKRTDPRHDDHEGYGLALDVFLEATGNQEASWSPFDPMRQIPMPVAREIGFFKSRYWEAGKADEGWRRIDNAWAGDPTEFALRLDNLTNNTSLVLAFEFPDGDVLLFVADAQVGNWLSWQSINWTTDSGSVSGPDLLRRAIFYKVGHHGSHNATLKEGGLEIMGRLQLAYIPVNHDMAVKKRWTRMPLPEIVERLEQLIPGSVMRADQASPTAIPDRVVTTDLYFEMTF</sequence>
<dbReference type="Pfam" id="PF00753">
    <property type="entry name" value="Lactamase_B"/>
    <property type="match status" value="1"/>
</dbReference>
<gene>
    <name evidence="3" type="ordered locus">Mchl_5663</name>
</gene>
<dbReference type="EMBL" id="CP001299">
    <property type="protein sequence ID" value="ACK86386.1"/>
    <property type="molecule type" value="Genomic_DNA"/>
</dbReference>
<dbReference type="HOGENOM" id="CLU_037417_0_0_5"/>
<feature type="compositionally biased region" description="Low complexity" evidence="1">
    <location>
        <begin position="1"/>
        <end position="10"/>
    </location>
</feature>
<evidence type="ECO:0000256" key="1">
    <source>
        <dbReference type="SAM" id="MobiDB-lite"/>
    </source>
</evidence>
<proteinExistence type="predicted"/>
<evidence type="ECO:0000259" key="2">
    <source>
        <dbReference type="Pfam" id="PF00753"/>
    </source>
</evidence>
<protein>
    <recommendedName>
        <fullName evidence="2">Metallo-beta-lactamase domain-containing protein</fullName>
    </recommendedName>
</protein>
<feature type="domain" description="Metallo-beta-lactamase" evidence="2">
    <location>
        <begin position="75"/>
        <end position="127"/>
    </location>
</feature>
<dbReference type="Gene3D" id="3.60.15.10">
    <property type="entry name" value="Ribonuclease Z/Hydroxyacylglutathione hydrolase-like"/>
    <property type="match status" value="2"/>
</dbReference>